<proteinExistence type="predicted"/>
<gene>
    <name evidence="1" type="ORF">CBLFYP62_01424</name>
</gene>
<dbReference type="AlphaFoldDB" id="A0A6N3C7E9"/>
<name>A0A6N3C7E9_CLOBU</name>
<protein>
    <submittedName>
        <fullName evidence="1">Uncharacterized protein</fullName>
    </submittedName>
</protein>
<accession>A0A6N3C7E9</accession>
<dbReference type="EMBL" id="CACRTU010000013">
    <property type="protein sequence ID" value="VYU08903.1"/>
    <property type="molecule type" value="Genomic_DNA"/>
</dbReference>
<sequence>MIGTIVNTGTIITGTVAGCLIKKGIKLWILLHQLYLHLHMV</sequence>
<organism evidence="1">
    <name type="scientific">Clostridium butyricum</name>
    <dbReference type="NCBI Taxonomy" id="1492"/>
    <lineage>
        <taxon>Bacteria</taxon>
        <taxon>Bacillati</taxon>
        <taxon>Bacillota</taxon>
        <taxon>Clostridia</taxon>
        <taxon>Eubacteriales</taxon>
        <taxon>Clostridiaceae</taxon>
        <taxon>Clostridium</taxon>
    </lineage>
</organism>
<evidence type="ECO:0000313" key="1">
    <source>
        <dbReference type="EMBL" id="VYU08903.1"/>
    </source>
</evidence>
<reference evidence="1" key="1">
    <citation type="submission" date="2019-11" db="EMBL/GenBank/DDBJ databases">
        <authorList>
            <person name="Feng L."/>
        </authorList>
    </citation>
    <scope>NUCLEOTIDE SEQUENCE</scope>
    <source>
        <strain evidence="1">CButyricumLFYP62</strain>
    </source>
</reference>